<accession>A0AAV7NH97</accession>
<keyword evidence="3" id="KW-1185">Reference proteome</keyword>
<protein>
    <submittedName>
        <fullName evidence="2">Uncharacterized protein</fullName>
    </submittedName>
</protein>
<comment type="caution">
    <text evidence="2">The sequence shown here is derived from an EMBL/GenBank/DDBJ whole genome shotgun (WGS) entry which is preliminary data.</text>
</comment>
<dbReference type="Proteomes" id="UP001066276">
    <property type="component" value="Chromosome 8"/>
</dbReference>
<sequence length="74" mass="8319">MVRGREWKWAWAAEMPWAGSTVGARWTMPRVVDGETTHLILFLEEATKQGVPALTEGAKPFRNGGRNHQQKGKT</sequence>
<name>A0AAV7NH97_PLEWA</name>
<feature type="region of interest" description="Disordered" evidence="1">
    <location>
        <begin position="53"/>
        <end position="74"/>
    </location>
</feature>
<reference evidence="2" key="1">
    <citation type="journal article" date="2022" name="bioRxiv">
        <title>Sequencing and chromosome-scale assembly of the giantPleurodeles waltlgenome.</title>
        <authorList>
            <person name="Brown T."/>
            <person name="Elewa A."/>
            <person name="Iarovenko S."/>
            <person name="Subramanian E."/>
            <person name="Araus A.J."/>
            <person name="Petzold A."/>
            <person name="Susuki M."/>
            <person name="Suzuki K.-i.T."/>
            <person name="Hayashi T."/>
            <person name="Toyoda A."/>
            <person name="Oliveira C."/>
            <person name="Osipova E."/>
            <person name="Leigh N.D."/>
            <person name="Simon A."/>
            <person name="Yun M.H."/>
        </authorList>
    </citation>
    <scope>NUCLEOTIDE SEQUENCE</scope>
    <source>
        <strain evidence="2">20211129_DDA</strain>
        <tissue evidence="2">Liver</tissue>
    </source>
</reference>
<evidence type="ECO:0000313" key="3">
    <source>
        <dbReference type="Proteomes" id="UP001066276"/>
    </source>
</evidence>
<gene>
    <name evidence="2" type="ORF">NDU88_003144</name>
</gene>
<evidence type="ECO:0000313" key="2">
    <source>
        <dbReference type="EMBL" id="KAJ1114914.1"/>
    </source>
</evidence>
<proteinExistence type="predicted"/>
<dbReference type="AlphaFoldDB" id="A0AAV7NH97"/>
<organism evidence="2 3">
    <name type="scientific">Pleurodeles waltl</name>
    <name type="common">Iberian ribbed newt</name>
    <dbReference type="NCBI Taxonomy" id="8319"/>
    <lineage>
        <taxon>Eukaryota</taxon>
        <taxon>Metazoa</taxon>
        <taxon>Chordata</taxon>
        <taxon>Craniata</taxon>
        <taxon>Vertebrata</taxon>
        <taxon>Euteleostomi</taxon>
        <taxon>Amphibia</taxon>
        <taxon>Batrachia</taxon>
        <taxon>Caudata</taxon>
        <taxon>Salamandroidea</taxon>
        <taxon>Salamandridae</taxon>
        <taxon>Pleurodelinae</taxon>
        <taxon>Pleurodeles</taxon>
    </lineage>
</organism>
<evidence type="ECO:0000256" key="1">
    <source>
        <dbReference type="SAM" id="MobiDB-lite"/>
    </source>
</evidence>
<dbReference type="EMBL" id="JANPWB010000012">
    <property type="protein sequence ID" value="KAJ1114914.1"/>
    <property type="molecule type" value="Genomic_DNA"/>
</dbReference>